<dbReference type="GO" id="GO:0020037">
    <property type="term" value="F:heme binding"/>
    <property type="evidence" value="ECO:0007669"/>
    <property type="project" value="InterPro"/>
</dbReference>
<evidence type="ECO:0000256" key="14">
    <source>
        <dbReference type="RuleBase" id="RU000461"/>
    </source>
</evidence>
<dbReference type="EnsemblMetazoa" id="MESCA004828-RA">
    <property type="protein sequence ID" value="MESCA004828-PA"/>
    <property type="gene ID" value="MESCA004828"/>
</dbReference>
<organism evidence="15 16">
    <name type="scientific">Megaselia scalaris</name>
    <name type="common">Humpbacked fly</name>
    <name type="synonym">Phora scalaris</name>
    <dbReference type="NCBI Taxonomy" id="36166"/>
    <lineage>
        <taxon>Eukaryota</taxon>
        <taxon>Metazoa</taxon>
        <taxon>Ecdysozoa</taxon>
        <taxon>Arthropoda</taxon>
        <taxon>Hexapoda</taxon>
        <taxon>Insecta</taxon>
        <taxon>Pterygota</taxon>
        <taxon>Neoptera</taxon>
        <taxon>Endopterygota</taxon>
        <taxon>Diptera</taxon>
        <taxon>Brachycera</taxon>
        <taxon>Muscomorpha</taxon>
        <taxon>Platypezoidea</taxon>
        <taxon>Phoridae</taxon>
        <taxon>Megaseliini</taxon>
        <taxon>Megaselia</taxon>
    </lineage>
</organism>
<keyword evidence="7" id="KW-0256">Endoplasmic reticulum</keyword>
<evidence type="ECO:0000256" key="1">
    <source>
        <dbReference type="ARBA" id="ARBA00001971"/>
    </source>
</evidence>
<keyword evidence="12" id="KW-0472">Membrane</keyword>
<evidence type="ECO:0000256" key="5">
    <source>
        <dbReference type="ARBA" id="ARBA00022617"/>
    </source>
</evidence>
<dbReference type="AlphaFoldDB" id="T1GMQ0"/>
<dbReference type="EMBL" id="CAQQ02006210">
    <property type="status" value="NOT_ANNOTATED_CDS"/>
    <property type="molecule type" value="Genomic_DNA"/>
</dbReference>
<dbReference type="GO" id="GO:0046680">
    <property type="term" value="P:response to DDT"/>
    <property type="evidence" value="ECO:0007669"/>
    <property type="project" value="TreeGrafter"/>
</dbReference>
<dbReference type="PRINTS" id="PR00385">
    <property type="entry name" value="P450"/>
</dbReference>
<dbReference type="PRINTS" id="PR00463">
    <property type="entry name" value="EP450I"/>
</dbReference>
<dbReference type="OMA" id="FGLMLEC"/>
<keyword evidence="5 13" id="KW-0349">Heme</keyword>
<evidence type="ECO:0000256" key="8">
    <source>
        <dbReference type="ARBA" id="ARBA00022848"/>
    </source>
</evidence>
<dbReference type="InterPro" id="IPR001128">
    <property type="entry name" value="Cyt_P450"/>
</dbReference>
<dbReference type="GO" id="GO:0046701">
    <property type="term" value="P:insecticide catabolic process"/>
    <property type="evidence" value="ECO:0007669"/>
    <property type="project" value="TreeGrafter"/>
</dbReference>
<dbReference type="EMBL" id="CAQQ02006208">
    <property type="status" value="NOT_ANNOTATED_CDS"/>
    <property type="molecule type" value="Genomic_DNA"/>
</dbReference>
<reference evidence="15" key="2">
    <citation type="submission" date="2015-06" db="UniProtKB">
        <authorList>
            <consortium name="EnsemblMetazoa"/>
        </authorList>
    </citation>
    <scope>IDENTIFICATION</scope>
</reference>
<keyword evidence="10 13" id="KW-0408">Iron</keyword>
<dbReference type="CDD" id="cd11056">
    <property type="entry name" value="CYP6-like"/>
    <property type="match status" value="1"/>
</dbReference>
<comment type="subcellular location">
    <subcellularLocation>
        <location evidence="3">Endoplasmic reticulum membrane</location>
        <topology evidence="3">Peripheral membrane protein</topology>
    </subcellularLocation>
    <subcellularLocation>
        <location evidence="2">Microsome membrane</location>
        <topology evidence="2">Peripheral membrane protein</topology>
    </subcellularLocation>
</comment>
<dbReference type="Proteomes" id="UP000015102">
    <property type="component" value="Unassembled WGS sequence"/>
</dbReference>
<keyword evidence="9 14" id="KW-0560">Oxidoreductase</keyword>
<evidence type="ECO:0000313" key="15">
    <source>
        <dbReference type="EnsemblMetazoa" id="MESCA004828-PA"/>
    </source>
</evidence>
<feature type="binding site" description="axial binding residue" evidence="13">
    <location>
        <position position="440"/>
    </location>
    <ligand>
        <name>heme</name>
        <dbReference type="ChEBI" id="CHEBI:30413"/>
    </ligand>
    <ligandPart>
        <name>Fe</name>
        <dbReference type="ChEBI" id="CHEBI:18248"/>
    </ligandPart>
</feature>
<dbReference type="PANTHER" id="PTHR24292">
    <property type="entry name" value="CYTOCHROME P450"/>
    <property type="match status" value="1"/>
</dbReference>
<comment type="cofactor">
    <cofactor evidence="1 13">
        <name>heme</name>
        <dbReference type="ChEBI" id="CHEBI:30413"/>
    </cofactor>
</comment>
<dbReference type="PROSITE" id="PS00086">
    <property type="entry name" value="CYTOCHROME_P450"/>
    <property type="match status" value="1"/>
</dbReference>
<dbReference type="PANTHER" id="PTHR24292:SF45">
    <property type="entry name" value="CYTOCHROME P450 6G1-RELATED"/>
    <property type="match status" value="1"/>
</dbReference>
<dbReference type="Gene3D" id="1.10.630.10">
    <property type="entry name" value="Cytochrome P450"/>
    <property type="match status" value="1"/>
</dbReference>
<evidence type="ECO:0000256" key="11">
    <source>
        <dbReference type="ARBA" id="ARBA00023033"/>
    </source>
</evidence>
<dbReference type="STRING" id="36166.T1GMQ0"/>
<evidence type="ECO:0000256" key="12">
    <source>
        <dbReference type="ARBA" id="ARBA00023136"/>
    </source>
</evidence>
<protein>
    <recommendedName>
        <fullName evidence="17">Cytochrome P450</fullName>
    </recommendedName>
</protein>
<proteinExistence type="inferred from homology"/>
<evidence type="ECO:0000256" key="3">
    <source>
        <dbReference type="ARBA" id="ARBA00004406"/>
    </source>
</evidence>
<evidence type="ECO:0000256" key="6">
    <source>
        <dbReference type="ARBA" id="ARBA00022723"/>
    </source>
</evidence>
<evidence type="ECO:0000256" key="7">
    <source>
        <dbReference type="ARBA" id="ARBA00022824"/>
    </source>
</evidence>
<dbReference type="InterPro" id="IPR050476">
    <property type="entry name" value="Insect_CytP450_Detox"/>
</dbReference>
<dbReference type="InterPro" id="IPR017972">
    <property type="entry name" value="Cyt_P450_CS"/>
</dbReference>
<accession>T1GMQ0</accession>
<keyword evidence="6 13" id="KW-0479">Metal-binding</keyword>
<evidence type="ECO:0000256" key="4">
    <source>
        <dbReference type="ARBA" id="ARBA00010617"/>
    </source>
</evidence>
<dbReference type="InterPro" id="IPR002401">
    <property type="entry name" value="Cyt_P450_E_grp-I"/>
</dbReference>
<evidence type="ECO:0008006" key="17">
    <source>
        <dbReference type="Google" id="ProtNLM"/>
    </source>
</evidence>
<dbReference type="HOGENOM" id="CLU_001570_5_2_1"/>
<evidence type="ECO:0000256" key="10">
    <source>
        <dbReference type="ARBA" id="ARBA00023004"/>
    </source>
</evidence>
<keyword evidence="8" id="KW-0492">Microsome</keyword>
<evidence type="ECO:0000256" key="9">
    <source>
        <dbReference type="ARBA" id="ARBA00023002"/>
    </source>
</evidence>
<dbReference type="Pfam" id="PF00067">
    <property type="entry name" value="p450"/>
    <property type="match status" value="1"/>
</dbReference>
<dbReference type="GO" id="GO:0016705">
    <property type="term" value="F:oxidoreductase activity, acting on paired donors, with incorporation or reduction of molecular oxygen"/>
    <property type="evidence" value="ECO:0007669"/>
    <property type="project" value="InterPro"/>
</dbReference>
<dbReference type="GO" id="GO:0004497">
    <property type="term" value="F:monooxygenase activity"/>
    <property type="evidence" value="ECO:0007669"/>
    <property type="project" value="UniProtKB-KW"/>
</dbReference>
<dbReference type="SUPFAM" id="SSF48264">
    <property type="entry name" value="Cytochrome P450"/>
    <property type="match status" value="1"/>
</dbReference>
<dbReference type="EMBL" id="CAQQ02006209">
    <property type="status" value="NOT_ANNOTATED_CDS"/>
    <property type="molecule type" value="Genomic_DNA"/>
</dbReference>
<reference evidence="16" key="1">
    <citation type="submission" date="2013-02" db="EMBL/GenBank/DDBJ databases">
        <authorList>
            <person name="Hughes D."/>
        </authorList>
    </citation>
    <scope>NUCLEOTIDE SEQUENCE</scope>
    <source>
        <strain>Durham</strain>
        <strain evidence="16">NC isolate 2 -- Noor lab</strain>
    </source>
</reference>
<keyword evidence="16" id="KW-1185">Reference proteome</keyword>
<evidence type="ECO:0000256" key="2">
    <source>
        <dbReference type="ARBA" id="ARBA00004174"/>
    </source>
</evidence>
<dbReference type="GO" id="GO:0005789">
    <property type="term" value="C:endoplasmic reticulum membrane"/>
    <property type="evidence" value="ECO:0007669"/>
    <property type="project" value="UniProtKB-SubCell"/>
</dbReference>
<name>T1GMQ0_MEGSC</name>
<comment type="similarity">
    <text evidence="4 14">Belongs to the cytochrome P450 family.</text>
</comment>
<keyword evidence="11 14" id="KW-0503">Monooxygenase</keyword>
<dbReference type="FunFam" id="1.10.630.10:FF:000042">
    <property type="entry name" value="Cytochrome P450"/>
    <property type="match status" value="1"/>
</dbReference>
<evidence type="ECO:0000313" key="16">
    <source>
        <dbReference type="Proteomes" id="UP000015102"/>
    </source>
</evidence>
<evidence type="ECO:0000256" key="13">
    <source>
        <dbReference type="PIRSR" id="PIRSR602401-1"/>
    </source>
</evidence>
<sequence>MQRLKNNQSAGSNGIPTELLRQQELPLTMSFTTYWQTSGLVNRSLDLYLQDKSPGHCIPYGFDEENSGFMFQDLYEDKVAKNEPYVGIHIFNKPALLIRDLELVKKVLIKDFQYFSNRFTRMNPHNDPLGSNNLFLIRNPMWKELRQKLTPVFTSGKMKQMFHNVDEIGLKLNEHLLSLPMDKQNGKATCKELKELCALFTTDVIASVAYGLQANSMKNPEGEFRKNGRKLFTYTVGRSIDFTAFFFLPQIIPLVNATLFTKEASKFLFSTIGYAMEEREKSGTVRNDLIDVLLTFKKQNYPHDMIVAQAAVFFTAGYETTSSTMSFALYELAQNQEIQKRLRNEIKEALIKSDGKITYELVHSLEYLGMVVQEVLRMYPPLPFLDRECAVDNPKDSYKLDDKFNPQYFPKPNTFNPERFAPGNEPGIANMPFGIGPHNCIGERFGLMQAKIGLINFLKNHYVAPNEKTQKEMVLDPLALIIAAKGGIYCDIVRDPLM</sequence>
<dbReference type="InterPro" id="IPR036396">
    <property type="entry name" value="Cyt_P450_sf"/>
</dbReference>
<dbReference type="GO" id="GO:0005506">
    <property type="term" value="F:iron ion binding"/>
    <property type="evidence" value="ECO:0007669"/>
    <property type="project" value="InterPro"/>
</dbReference>